<evidence type="ECO:0000313" key="2">
    <source>
        <dbReference type="EMBL" id="GJN36026.1"/>
    </source>
</evidence>
<evidence type="ECO:0000313" key="3">
    <source>
        <dbReference type="Proteomes" id="UP001054889"/>
    </source>
</evidence>
<feature type="region of interest" description="Disordered" evidence="1">
    <location>
        <begin position="1"/>
        <end position="20"/>
    </location>
</feature>
<dbReference type="EMBL" id="BQKI01000088">
    <property type="protein sequence ID" value="GJN36026.1"/>
    <property type="molecule type" value="Genomic_DNA"/>
</dbReference>
<dbReference type="Proteomes" id="UP001054889">
    <property type="component" value="Unassembled WGS sequence"/>
</dbReference>
<name>A0AAV5FM21_ELECO</name>
<keyword evidence="3" id="KW-1185">Reference proteome</keyword>
<comment type="caution">
    <text evidence="2">The sequence shown here is derived from an EMBL/GenBank/DDBJ whole genome shotgun (WGS) entry which is preliminary data.</text>
</comment>
<reference evidence="2" key="1">
    <citation type="journal article" date="2018" name="DNA Res.">
        <title>Multiple hybrid de novo genome assembly of finger millet, an orphan allotetraploid crop.</title>
        <authorList>
            <person name="Hatakeyama M."/>
            <person name="Aluri S."/>
            <person name="Balachadran M.T."/>
            <person name="Sivarajan S.R."/>
            <person name="Patrignani A."/>
            <person name="Gruter S."/>
            <person name="Poveda L."/>
            <person name="Shimizu-Inatsugi R."/>
            <person name="Baeten J."/>
            <person name="Francoijs K.J."/>
            <person name="Nataraja K.N."/>
            <person name="Reddy Y.A.N."/>
            <person name="Phadnis S."/>
            <person name="Ravikumar R.L."/>
            <person name="Schlapbach R."/>
            <person name="Sreeman S.M."/>
            <person name="Shimizu K.K."/>
        </authorList>
    </citation>
    <scope>NUCLEOTIDE SEQUENCE</scope>
</reference>
<gene>
    <name evidence="2" type="primary">gb24849</name>
    <name evidence="2" type="ORF">PR202_gb24849</name>
</gene>
<proteinExistence type="predicted"/>
<evidence type="ECO:0000256" key="1">
    <source>
        <dbReference type="SAM" id="MobiDB-lite"/>
    </source>
</evidence>
<protein>
    <submittedName>
        <fullName evidence="2">Uncharacterized protein</fullName>
    </submittedName>
</protein>
<reference evidence="2" key="2">
    <citation type="submission" date="2021-12" db="EMBL/GenBank/DDBJ databases">
        <title>Resequencing data analysis of finger millet.</title>
        <authorList>
            <person name="Hatakeyama M."/>
            <person name="Aluri S."/>
            <person name="Balachadran M.T."/>
            <person name="Sivarajan S.R."/>
            <person name="Poveda L."/>
            <person name="Shimizu-Inatsugi R."/>
            <person name="Schlapbach R."/>
            <person name="Sreeman S.M."/>
            <person name="Shimizu K.K."/>
        </authorList>
    </citation>
    <scope>NUCLEOTIDE SEQUENCE</scope>
</reference>
<accession>A0AAV5FM21</accession>
<sequence length="85" mass="9160">MDYLSPQLHPLERSWSNGTREWTGREGGMLSVATCKAMAWIAGRREVEGEPWWSSSYSVGSAASVGSDGATAAVATMVVVLLRSR</sequence>
<dbReference type="AlphaFoldDB" id="A0AAV5FM21"/>
<organism evidence="2 3">
    <name type="scientific">Eleusine coracana subsp. coracana</name>
    <dbReference type="NCBI Taxonomy" id="191504"/>
    <lineage>
        <taxon>Eukaryota</taxon>
        <taxon>Viridiplantae</taxon>
        <taxon>Streptophyta</taxon>
        <taxon>Embryophyta</taxon>
        <taxon>Tracheophyta</taxon>
        <taxon>Spermatophyta</taxon>
        <taxon>Magnoliopsida</taxon>
        <taxon>Liliopsida</taxon>
        <taxon>Poales</taxon>
        <taxon>Poaceae</taxon>
        <taxon>PACMAD clade</taxon>
        <taxon>Chloridoideae</taxon>
        <taxon>Cynodonteae</taxon>
        <taxon>Eleusininae</taxon>
        <taxon>Eleusine</taxon>
    </lineage>
</organism>